<name>A0AAV2R4F9_MEGNR</name>
<evidence type="ECO:0000313" key="3">
    <source>
        <dbReference type="Proteomes" id="UP001497623"/>
    </source>
</evidence>
<evidence type="ECO:0000259" key="1">
    <source>
        <dbReference type="PROSITE" id="PS50878"/>
    </source>
</evidence>
<dbReference type="PANTHER" id="PTHR33332">
    <property type="entry name" value="REVERSE TRANSCRIPTASE DOMAIN-CONTAINING PROTEIN"/>
    <property type="match status" value="1"/>
</dbReference>
<protein>
    <recommendedName>
        <fullName evidence="1">Reverse transcriptase domain-containing protein</fullName>
    </recommendedName>
</protein>
<organism evidence="2 3">
    <name type="scientific">Meganyctiphanes norvegica</name>
    <name type="common">Northern krill</name>
    <name type="synonym">Thysanopoda norvegica</name>
    <dbReference type="NCBI Taxonomy" id="48144"/>
    <lineage>
        <taxon>Eukaryota</taxon>
        <taxon>Metazoa</taxon>
        <taxon>Ecdysozoa</taxon>
        <taxon>Arthropoda</taxon>
        <taxon>Crustacea</taxon>
        <taxon>Multicrustacea</taxon>
        <taxon>Malacostraca</taxon>
        <taxon>Eumalacostraca</taxon>
        <taxon>Eucarida</taxon>
        <taxon>Euphausiacea</taxon>
        <taxon>Euphausiidae</taxon>
        <taxon>Meganyctiphanes</taxon>
    </lineage>
</organism>
<comment type="caution">
    <text evidence="2">The sequence shown here is derived from an EMBL/GenBank/DDBJ whole genome shotgun (WGS) entry which is preliminary data.</text>
</comment>
<accession>A0AAV2R4F9</accession>
<gene>
    <name evidence="2" type="ORF">MNOR_LOCUS19846</name>
</gene>
<evidence type="ECO:0000313" key="2">
    <source>
        <dbReference type="EMBL" id="CAL4112286.1"/>
    </source>
</evidence>
<dbReference type="InterPro" id="IPR043502">
    <property type="entry name" value="DNA/RNA_pol_sf"/>
</dbReference>
<feature type="non-terminal residue" evidence="2">
    <location>
        <position position="112"/>
    </location>
</feature>
<dbReference type="InterPro" id="IPR000477">
    <property type="entry name" value="RT_dom"/>
</dbReference>
<dbReference type="AlphaFoldDB" id="A0AAV2R4F9"/>
<dbReference type="Pfam" id="PF00078">
    <property type="entry name" value="RVT_1"/>
    <property type="match status" value="1"/>
</dbReference>
<sequence length="112" mass="12483">MEENHLFNPGQHGFRNGRSCLSQLIAHFDHVTKLLENNQNVDVVYLDFSKAFDKVDFLVTMRKLHNVGISGKLGQWIYSFLTNREQAVIVNGITGNLSEVKSGVPQGSVLGP</sequence>
<keyword evidence="3" id="KW-1185">Reference proteome</keyword>
<proteinExistence type="predicted"/>
<dbReference type="EMBL" id="CAXKWB010014966">
    <property type="protein sequence ID" value="CAL4112286.1"/>
    <property type="molecule type" value="Genomic_DNA"/>
</dbReference>
<dbReference type="SUPFAM" id="SSF56672">
    <property type="entry name" value="DNA/RNA polymerases"/>
    <property type="match status" value="1"/>
</dbReference>
<reference evidence="2 3" key="1">
    <citation type="submission" date="2024-05" db="EMBL/GenBank/DDBJ databases">
        <authorList>
            <person name="Wallberg A."/>
        </authorList>
    </citation>
    <scope>NUCLEOTIDE SEQUENCE [LARGE SCALE GENOMIC DNA]</scope>
</reference>
<feature type="domain" description="Reverse transcriptase" evidence="1">
    <location>
        <begin position="1"/>
        <end position="112"/>
    </location>
</feature>
<dbReference type="GO" id="GO:0071897">
    <property type="term" value="P:DNA biosynthetic process"/>
    <property type="evidence" value="ECO:0007669"/>
    <property type="project" value="UniProtKB-ARBA"/>
</dbReference>
<dbReference type="Proteomes" id="UP001497623">
    <property type="component" value="Unassembled WGS sequence"/>
</dbReference>
<dbReference type="PROSITE" id="PS50878">
    <property type="entry name" value="RT_POL"/>
    <property type="match status" value="1"/>
</dbReference>